<proteinExistence type="predicted"/>
<dbReference type="Proteomes" id="UP000054408">
    <property type="component" value="Unassembled WGS sequence"/>
</dbReference>
<dbReference type="AlphaFoldDB" id="A0A0L0DI40"/>
<dbReference type="PANTHER" id="PTHR22893:SF91">
    <property type="entry name" value="NADPH DEHYDROGENASE 2-RELATED"/>
    <property type="match status" value="1"/>
</dbReference>
<dbReference type="eggNOG" id="KOG0134">
    <property type="taxonomic scope" value="Eukaryota"/>
</dbReference>
<dbReference type="CDD" id="cd02933">
    <property type="entry name" value="OYE_like_FMN"/>
    <property type="match status" value="1"/>
</dbReference>
<dbReference type="RefSeq" id="XP_013756664.1">
    <property type="nucleotide sequence ID" value="XM_013901210.1"/>
</dbReference>
<accession>A0A0L0DI40</accession>
<evidence type="ECO:0000313" key="3">
    <source>
        <dbReference type="Proteomes" id="UP000054408"/>
    </source>
</evidence>
<dbReference type="OMA" id="FQPMKIG"/>
<dbReference type="GO" id="GO:0010181">
    <property type="term" value="F:FMN binding"/>
    <property type="evidence" value="ECO:0007669"/>
    <property type="project" value="InterPro"/>
</dbReference>
<dbReference type="GeneID" id="25566194"/>
<reference evidence="2 3" key="1">
    <citation type="submission" date="2010-05" db="EMBL/GenBank/DDBJ databases">
        <title>The Genome Sequence of Thecamonas trahens ATCC 50062.</title>
        <authorList>
            <consortium name="The Broad Institute Genome Sequencing Platform"/>
            <person name="Russ C."/>
            <person name="Cuomo C."/>
            <person name="Shea T."/>
            <person name="Young S.K."/>
            <person name="Zeng Q."/>
            <person name="Koehrsen M."/>
            <person name="Haas B."/>
            <person name="Borodovsky M."/>
            <person name="Guigo R."/>
            <person name="Alvarado L."/>
            <person name="Berlin A."/>
            <person name="Bochicchio J."/>
            <person name="Borenstein D."/>
            <person name="Chapman S."/>
            <person name="Chen Z."/>
            <person name="Freedman E."/>
            <person name="Gellesch M."/>
            <person name="Goldberg J."/>
            <person name="Griggs A."/>
            <person name="Gujja S."/>
            <person name="Heilman E."/>
            <person name="Heiman D."/>
            <person name="Hepburn T."/>
            <person name="Howarth C."/>
            <person name="Jen D."/>
            <person name="Larson L."/>
            <person name="Mehta T."/>
            <person name="Park D."/>
            <person name="Pearson M."/>
            <person name="Roberts A."/>
            <person name="Saif S."/>
            <person name="Shenoy N."/>
            <person name="Sisk P."/>
            <person name="Stolte C."/>
            <person name="Sykes S."/>
            <person name="Thomson T."/>
            <person name="Walk T."/>
            <person name="White J."/>
            <person name="Yandava C."/>
            <person name="Burger G."/>
            <person name="Gray M.W."/>
            <person name="Holland P.W.H."/>
            <person name="King N."/>
            <person name="Lang F.B.F."/>
            <person name="Roger A.J."/>
            <person name="Ruiz-Trillo I."/>
            <person name="Lander E."/>
            <person name="Nusbaum C."/>
        </authorList>
    </citation>
    <scope>NUCLEOTIDE SEQUENCE [LARGE SCALE GENOMIC DNA]</scope>
    <source>
        <strain evidence="2 3">ATCC 50062</strain>
    </source>
</reference>
<dbReference type="OrthoDB" id="1663137at2759"/>
<name>A0A0L0DI40_THETB</name>
<dbReference type="PANTHER" id="PTHR22893">
    <property type="entry name" value="NADH OXIDOREDUCTASE-RELATED"/>
    <property type="match status" value="1"/>
</dbReference>
<dbReference type="InterPro" id="IPR001155">
    <property type="entry name" value="OxRdtase_FMN_N"/>
</dbReference>
<dbReference type="GO" id="GO:0016491">
    <property type="term" value="F:oxidoreductase activity"/>
    <property type="evidence" value="ECO:0007669"/>
    <property type="project" value="InterPro"/>
</dbReference>
<dbReference type="Gene3D" id="3.20.20.70">
    <property type="entry name" value="Aldolase class I"/>
    <property type="match status" value="1"/>
</dbReference>
<evidence type="ECO:0000259" key="1">
    <source>
        <dbReference type="Pfam" id="PF00724"/>
    </source>
</evidence>
<sequence length="382" mass="42025">MSASDAHPLFQPLTIGPVTLPNRIVQAPCTRDRADNDDDRVPTLPRMADHYAMRAKHEFGLLIAEATLVSRDGAGYICTPGIYSPEQIEAWKAITQACREANPRVPFFCQLWHCGRHSHRLFQADGELPVAPSAIPIGGKDEKLVPGWKKVPYEAPREATLEEMRGFPAVFAAAARNSIEAGFDGVEIHSANGYLLDQALRDGSNQRTDEYGGSIENRARLLLETTVAVIEAVGDSKRVGVRLSPAGLNGDMTDSNPVALFSYVMTELDKLNLGYIHFNEEKPDDVEFDFAHLAGQAPNTPIIACFRYDLDRATKTLKASGGYADAIAWGQWQVANPDLPIRFRRAIDSGEEPVLNPIDWPTVFAEGDEGYNTYPTLDEATE</sequence>
<evidence type="ECO:0000313" key="2">
    <source>
        <dbReference type="EMBL" id="KNC50968.1"/>
    </source>
</evidence>
<dbReference type="EMBL" id="GL349463">
    <property type="protein sequence ID" value="KNC50968.1"/>
    <property type="molecule type" value="Genomic_DNA"/>
</dbReference>
<organism evidence="2 3">
    <name type="scientific">Thecamonas trahens ATCC 50062</name>
    <dbReference type="NCBI Taxonomy" id="461836"/>
    <lineage>
        <taxon>Eukaryota</taxon>
        <taxon>Apusozoa</taxon>
        <taxon>Apusomonadida</taxon>
        <taxon>Apusomonadidae</taxon>
        <taxon>Thecamonas</taxon>
    </lineage>
</organism>
<dbReference type="STRING" id="461836.A0A0L0DI40"/>
<feature type="domain" description="NADH:flavin oxidoreductase/NADH oxidase N-terminal" evidence="1">
    <location>
        <begin position="9"/>
        <end position="345"/>
    </location>
</feature>
<gene>
    <name evidence="2" type="ORF">AMSG_07223</name>
</gene>
<protein>
    <submittedName>
        <fullName evidence="2">NADH-flavin oxidoreductase/NADH oxidase</fullName>
    </submittedName>
</protein>
<dbReference type="InterPro" id="IPR045247">
    <property type="entry name" value="Oye-like"/>
</dbReference>
<dbReference type="Pfam" id="PF00724">
    <property type="entry name" value="Oxidored_FMN"/>
    <property type="match status" value="1"/>
</dbReference>
<dbReference type="InterPro" id="IPR013785">
    <property type="entry name" value="Aldolase_TIM"/>
</dbReference>
<dbReference type="SUPFAM" id="SSF51395">
    <property type="entry name" value="FMN-linked oxidoreductases"/>
    <property type="match status" value="1"/>
</dbReference>
<keyword evidence="3" id="KW-1185">Reference proteome</keyword>